<evidence type="ECO:0000259" key="11">
    <source>
        <dbReference type="Pfam" id="PF18317"/>
    </source>
</evidence>
<evidence type="ECO:0000256" key="7">
    <source>
        <dbReference type="ARBA" id="ARBA00049442"/>
    </source>
</evidence>
<sequence>MKFAVIGHPISHSLSPLMHTDNFASLGLNYTYEAIDIPEDQFHNIKEIIKERKLDGFNVTIPHKERIIPFLDEIDSQSTTVGAVNTVMVRDGKWIGYNTDGIGYVTGLRQVYNDLENAYILILGAGGASKGIANELTKFVQPKLTIANRSMKRFESWHLNVNQITLEQAESHLDEFDIIINTTPAGMDNNQELPISLKNLNTDTLVSDIVYIPYKTPILLEAENKGNPIYNGLDMFVYQGAESFKIWTGYQADIKMMKQSVIDKLKGV</sequence>
<evidence type="ECO:0000256" key="6">
    <source>
        <dbReference type="ARBA" id="ARBA00023141"/>
    </source>
</evidence>
<feature type="domain" description="Shikimate dehydrogenase substrate binding N-terminal" evidence="10">
    <location>
        <begin position="5"/>
        <end position="87"/>
    </location>
</feature>
<dbReference type="FunFam" id="3.40.50.10860:FF:000016">
    <property type="entry name" value="Shikimate dehydrogenase (NADP(+))"/>
    <property type="match status" value="1"/>
</dbReference>
<comment type="caution">
    <text evidence="8">Lacks conserved residue(s) required for the propagation of feature annotation.</text>
</comment>
<dbReference type="InterPro" id="IPR006151">
    <property type="entry name" value="Shikm_DH/Glu-tRNA_Rdtase"/>
</dbReference>
<dbReference type="InterPro" id="IPR011342">
    <property type="entry name" value="Shikimate_DH"/>
</dbReference>
<dbReference type="RefSeq" id="WP_029055721.1">
    <property type="nucleotide sequence ID" value="NZ_JAUOQO010000003.1"/>
</dbReference>
<dbReference type="NCBIfam" id="TIGR00507">
    <property type="entry name" value="aroE"/>
    <property type="match status" value="1"/>
</dbReference>
<comment type="similarity">
    <text evidence="8">Belongs to the shikimate dehydrogenase family.</text>
</comment>
<dbReference type="GO" id="GO:0004764">
    <property type="term" value="F:shikimate 3-dehydrogenase (NADP+) activity"/>
    <property type="evidence" value="ECO:0007669"/>
    <property type="project" value="UniProtKB-UniRule"/>
</dbReference>
<evidence type="ECO:0000256" key="4">
    <source>
        <dbReference type="ARBA" id="ARBA00022857"/>
    </source>
</evidence>
<dbReference type="GeneID" id="72470268"/>
<dbReference type="PANTHER" id="PTHR21089:SF1">
    <property type="entry name" value="BIFUNCTIONAL 3-DEHYDROQUINATE DEHYDRATASE_SHIKIMATE DEHYDROGENASE, CHLOROPLASTIC"/>
    <property type="match status" value="1"/>
</dbReference>
<evidence type="ECO:0000259" key="10">
    <source>
        <dbReference type="Pfam" id="PF08501"/>
    </source>
</evidence>
<dbReference type="GO" id="GO:0005829">
    <property type="term" value="C:cytosol"/>
    <property type="evidence" value="ECO:0007669"/>
    <property type="project" value="TreeGrafter"/>
</dbReference>
<dbReference type="Proteomes" id="UP001170310">
    <property type="component" value="Unassembled WGS sequence"/>
</dbReference>
<feature type="domain" description="SDH C-terminal" evidence="11">
    <location>
        <begin position="232"/>
        <end position="261"/>
    </location>
</feature>
<feature type="binding site" evidence="8">
    <location>
        <position position="60"/>
    </location>
    <ligand>
        <name>shikimate</name>
        <dbReference type="ChEBI" id="CHEBI:36208"/>
    </ligand>
</feature>
<comment type="function">
    <text evidence="8">Involved in the biosynthesis of the chorismate, which leads to the biosynthesis of aromatic amino acids. Catalyzes the reversible NADPH linked reduction of 3-dehydroshikimate (DHSA) to yield shikimate (SA).</text>
</comment>
<dbReference type="EC" id="1.1.1.25" evidence="2 8"/>
<feature type="binding site" evidence="8">
    <location>
        <position position="85"/>
    </location>
    <ligand>
        <name>shikimate</name>
        <dbReference type="ChEBI" id="CHEBI:36208"/>
    </ligand>
</feature>
<comment type="subunit">
    <text evidence="8">Homodimer.</text>
</comment>
<gene>
    <name evidence="8 12" type="primary">aroE</name>
    <name evidence="12" type="ORF">Q4528_04305</name>
</gene>
<protein>
    <recommendedName>
        <fullName evidence="2 8">Shikimate dehydrogenase (NADP(+))</fullName>
        <shortName evidence="8">SDH</shortName>
        <ecNumber evidence="2 8">1.1.1.25</ecNumber>
    </recommendedName>
</protein>
<feature type="binding site" evidence="8">
    <location>
        <position position="239"/>
    </location>
    <ligand>
        <name>shikimate</name>
        <dbReference type="ChEBI" id="CHEBI:36208"/>
    </ligand>
</feature>
<keyword evidence="3 8" id="KW-0028">Amino-acid biosynthesis</keyword>
<evidence type="ECO:0000313" key="13">
    <source>
        <dbReference type="Proteomes" id="UP001170310"/>
    </source>
</evidence>
<evidence type="ECO:0000259" key="9">
    <source>
        <dbReference type="Pfam" id="PF01488"/>
    </source>
</evidence>
<comment type="caution">
    <text evidence="12">The sequence shown here is derived from an EMBL/GenBank/DDBJ whole genome shotgun (WGS) entry which is preliminary data.</text>
</comment>
<feature type="binding site" evidence="8">
    <location>
        <position position="232"/>
    </location>
    <ligand>
        <name>NADP(+)</name>
        <dbReference type="ChEBI" id="CHEBI:58349"/>
    </ligand>
</feature>
<keyword evidence="13" id="KW-1185">Reference proteome</keyword>
<evidence type="ECO:0000256" key="1">
    <source>
        <dbReference type="ARBA" id="ARBA00004871"/>
    </source>
</evidence>
<dbReference type="GO" id="GO:0050661">
    <property type="term" value="F:NADP binding"/>
    <property type="evidence" value="ECO:0007669"/>
    <property type="project" value="InterPro"/>
</dbReference>
<dbReference type="EMBL" id="JAUOQO010000003">
    <property type="protein sequence ID" value="MDO6573377.1"/>
    <property type="molecule type" value="Genomic_DNA"/>
</dbReference>
<accession>A0AAW7YTH1</accession>
<dbReference type="InterPro" id="IPR022893">
    <property type="entry name" value="Shikimate_DH_fam"/>
</dbReference>
<comment type="pathway">
    <text evidence="1 8">Metabolic intermediate biosynthesis; chorismate biosynthesis; chorismate from D-erythrose 4-phosphate and phosphoenolpyruvate: step 4/7.</text>
</comment>
<evidence type="ECO:0000313" key="12">
    <source>
        <dbReference type="EMBL" id="MDO6573377.1"/>
    </source>
</evidence>
<feature type="binding site" evidence="8">
    <location>
        <position position="209"/>
    </location>
    <ligand>
        <name>NADP(+)</name>
        <dbReference type="ChEBI" id="CHEBI:58349"/>
    </ligand>
</feature>
<dbReference type="InterPro" id="IPR013708">
    <property type="entry name" value="Shikimate_DH-bd_N"/>
</dbReference>
<dbReference type="Pfam" id="PF08501">
    <property type="entry name" value="Shikimate_dh_N"/>
    <property type="match status" value="1"/>
</dbReference>
<dbReference type="AlphaFoldDB" id="A0AAW7YTH1"/>
<feature type="binding site" evidence="8">
    <location>
        <position position="211"/>
    </location>
    <ligand>
        <name>shikimate</name>
        <dbReference type="ChEBI" id="CHEBI:36208"/>
    </ligand>
</feature>
<dbReference type="CDD" id="cd01065">
    <property type="entry name" value="NAD_bind_Shikimate_DH"/>
    <property type="match status" value="1"/>
</dbReference>
<keyword evidence="4 8" id="KW-0521">NADP</keyword>
<evidence type="ECO:0000256" key="8">
    <source>
        <dbReference type="HAMAP-Rule" id="MF_00222"/>
    </source>
</evidence>
<dbReference type="PANTHER" id="PTHR21089">
    <property type="entry name" value="SHIKIMATE DEHYDROGENASE"/>
    <property type="match status" value="1"/>
</dbReference>
<dbReference type="GO" id="GO:0019632">
    <property type="term" value="P:shikimate metabolic process"/>
    <property type="evidence" value="ECO:0007669"/>
    <property type="project" value="InterPro"/>
</dbReference>
<dbReference type="InterPro" id="IPR046346">
    <property type="entry name" value="Aminoacid_DH-like_N_sf"/>
</dbReference>
<feature type="binding site" evidence="8">
    <location>
        <begin position="13"/>
        <end position="15"/>
    </location>
    <ligand>
        <name>shikimate</name>
        <dbReference type="ChEBI" id="CHEBI:36208"/>
    </ligand>
</feature>
<evidence type="ECO:0000256" key="2">
    <source>
        <dbReference type="ARBA" id="ARBA00012962"/>
    </source>
</evidence>
<dbReference type="InterPro" id="IPR041121">
    <property type="entry name" value="SDH_C"/>
</dbReference>
<comment type="catalytic activity">
    <reaction evidence="7 8">
        <text>shikimate + NADP(+) = 3-dehydroshikimate + NADPH + H(+)</text>
        <dbReference type="Rhea" id="RHEA:17737"/>
        <dbReference type="ChEBI" id="CHEBI:15378"/>
        <dbReference type="ChEBI" id="CHEBI:16630"/>
        <dbReference type="ChEBI" id="CHEBI:36208"/>
        <dbReference type="ChEBI" id="CHEBI:57783"/>
        <dbReference type="ChEBI" id="CHEBI:58349"/>
        <dbReference type="EC" id="1.1.1.25"/>
    </reaction>
</comment>
<dbReference type="InterPro" id="IPR036291">
    <property type="entry name" value="NAD(P)-bd_dom_sf"/>
</dbReference>
<feature type="active site" description="Proton acceptor" evidence="8">
    <location>
        <position position="64"/>
    </location>
</feature>
<keyword evidence="6 8" id="KW-0057">Aromatic amino acid biosynthesis</keyword>
<feature type="domain" description="Quinate/shikimate 5-dehydrogenase/glutamyl-tRNA reductase" evidence="9">
    <location>
        <begin position="110"/>
        <end position="185"/>
    </location>
</feature>
<dbReference type="Gene3D" id="3.40.50.10860">
    <property type="entry name" value="Leucine Dehydrogenase, chain A, domain 1"/>
    <property type="match status" value="1"/>
</dbReference>
<dbReference type="Gene3D" id="3.40.50.720">
    <property type="entry name" value="NAD(P)-binding Rossmann-like Domain"/>
    <property type="match status" value="1"/>
</dbReference>
<feature type="binding site" evidence="8">
    <location>
        <position position="100"/>
    </location>
    <ligand>
        <name>shikimate</name>
        <dbReference type="ChEBI" id="CHEBI:36208"/>
    </ligand>
</feature>
<dbReference type="Pfam" id="PF01488">
    <property type="entry name" value="Shikimate_DH"/>
    <property type="match status" value="1"/>
</dbReference>
<dbReference type="GO" id="GO:0009073">
    <property type="term" value="P:aromatic amino acid family biosynthetic process"/>
    <property type="evidence" value="ECO:0007669"/>
    <property type="project" value="UniProtKB-KW"/>
</dbReference>
<dbReference type="SUPFAM" id="SSF51735">
    <property type="entry name" value="NAD(P)-binding Rossmann-fold domains"/>
    <property type="match status" value="1"/>
</dbReference>
<dbReference type="GO" id="GO:0008652">
    <property type="term" value="P:amino acid biosynthetic process"/>
    <property type="evidence" value="ECO:0007669"/>
    <property type="project" value="UniProtKB-KW"/>
</dbReference>
<dbReference type="HAMAP" id="MF_00222">
    <property type="entry name" value="Shikimate_DH_AroE"/>
    <property type="match status" value="1"/>
</dbReference>
<organism evidence="12 13">
    <name type="scientific">Staphylococcus pasteuri_A</name>
    <dbReference type="NCBI Taxonomy" id="3062664"/>
    <lineage>
        <taxon>Bacteria</taxon>
        <taxon>Bacillati</taxon>
        <taxon>Bacillota</taxon>
        <taxon>Bacilli</taxon>
        <taxon>Bacillales</taxon>
        <taxon>Staphylococcaceae</taxon>
        <taxon>Staphylococcus</taxon>
    </lineage>
</organism>
<evidence type="ECO:0000256" key="5">
    <source>
        <dbReference type="ARBA" id="ARBA00023002"/>
    </source>
</evidence>
<feature type="binding site" evidence="8">
    <location>
        <begin position="124"/>
        <end position="128"/>
    </location>
    <ligand>
        <name>NADP(+)</name>
        <dbReference type="ChEBI" id="CHEBI:58349"/>
    </ligand>
</feature>
<dbReference type="Pfam" id="PF18317">
    <property type="entry name" value="SDH_C"/>
    <property type="match status" value="1"/>
</dbReference>
<keyword evidence="5 8" id="KW-0560">Oxidoreductase</keyword>
<dbReference type="NCBIfam" id="NF001319">
    <property type="entry name" value="PRK00258.3-3"/>
    <property type="match status" value="1"/>
</dbReference>
<evidence type="ECO:0000256" key="3">
    <source>
        <dbReference type="ARBA" id="ARBA00022605"/>
    </source>
</evidence>
<reference evidence="12" key="1">
    <citation type="submission" date="2023-07" db="EMBL/GenBank/DDBJ databases">
        <title>Genome content predicts the carbon catabolic preferences of heterotrophic bacteria.</title>
        <authorList>
            <person name="Gralka M."/>
        </authorList>
    </citation>
    <scope>NUCLEOTIDE SEQUENCE</scope>
    <source>
        <strain evidence="12">E2R20</strain>
    </source>
</reference>
<dbReference type="GO" id="GO:0009423">
    <property type="term" value="P:chorismate biosynthetic process"/>
    <property type="evidence" value="ECO:0007669"/>
    <property type="project" value="UniProtKB-UniRule"/>
</dbReference>
<dbReference type="SUPFAM" id="SSF53223">
    <property type="entry name" value="Aminoacid dehydrogenase-like, N-terminal domain"/>
    <property type="match status" value="1"/>
</dbReference>
<proteinExistence type="inferred from homology"/>
<name>A0AAW7YTH1_9STAP</name>